<dbReference type="Proteomes" id="UP000432464">
    <property type="component" value="Unassembled WGS sequence"/>
</dbReference>
<gene>
    <name evidence="2" type="ORF">GLP40_02015</name>
</gene>
<feature type="transmembrane region" description="Helical" evidence="1">
    <location>
        <begin position="82"/>
        <end position="102"/>
    </location>
</feature>
<evidence type="ECO:0000313" key="3">
    <source>
        <dbReference type="Proteomes" id="UP000432464"/>
    </source>
</evidence>
<feature type="transmembrane region" description="Helical" evidence="1">
    <location>
        <begin position="49"/>
        <end position="70"/>
    </location>
</feature>
<keyword evidence="1" id="KW-0812">Transmembrane</keyword>
<accession>A0A6I3KSZ7</accession>
<reference evidence="2 3" key="1">
    <citation type="submission" date="2019-11" db="EMBL/GenBank/DDBJ databases">
        <title>Nocardia sp. nov. CT2-14 isolated from soil.</title>
        <authorList>
            <person name="Kanchanasin P."/>
            <person name="Tanasupawat S."/>
            <person name="Yuki M."/>
            <person name="Kudo T."/>
        </authorList>
    </citation>
    <scope>NUCLEOTIDE SEQUENCE [LARGE SCALE GENOMIC DNA]</scope>
    <source>
        <strain evidence="2 3">CT2-14</strain>
    </source>
</reference>
<dbReference type="EMBL" id="WMBB01000001">
    <property type="protein sequence ID" value="MTE11565.1"/>
    <property type="molecule type" value="Genomic_DNA"/>
</dbReference>
<sequence length="393" mass="41685">MNQPQQPSSASHAAKPGLPLEVTVVSDAGTTRRLSRVLALARLRSPYTWGFMLLIPLILMSRRFIEIFIAANSPGWSVSGLFLSYFVLLGIAVAMGLLGTAIQMIKRNASIAAYTAPGTAISARFHQDSLELILMTGTTTIPYSQVKDLFAIGGGTFLREQGTRGSVLPRALFSDAALELMERRLDARPSGIPQLSRRATGVLVLGVVLFLGVTITVALNVFRESGPTYSLTDAEQGCALVTAATVKTYVQNATCDSRDNVPETRYARWTGGSGGTSAVEATVTVGAAKNCFANARQEMKTAAPSYSSQTQRTLSQLGSNGPDIDEGWLISGMFGRSGSDSQPRADLVVRRSNACVRVFAGGSTDATGHPDPDAASTTAFAFARDILAAVPQR</sequence>
<name>A0A6I3KSZ7_9NOCA</name>
<evidence type="ECO:0000256" key="1">
    <source>
        <dbReference type="SAM" id="Phobius"/>
    </source>
</evidence>
<feature type="transmembrane region" description="Helical" evidence="1">
    <location>
        <begin position="202"/>
        <end position="222"/>
    </location>
</feature>
<evidence type="ECO:0000313" key="2">
    <source>
        <dbReference type="EMBL" id="MTE11565.1"/>
    </source>
</evidence>
<keyword evidence="1" id="KW-0472">Membrane</keyword>
<organism evidence="2 3">
    <name type="scientific">Nocardia aurantiaca</name>
    <dbReference type="NCBI Taxonomy" id="2675850"/>
    <lineage>
        <taxon>Bacteria</taxon>
        <taxon>Bacillati</taxon>
        <taxon>Actinomycetota</taxon>
        <taxon>Actinomycetes</taxon>
        <taxon>Mycobacteriales</taxon>
        <taxon>Nocardiaceae</taxon>
        <taxon>Nocardia</taxon>
    </lineage>
</organism>
<dbReference type="RefSeq" id="WP_154786061.1">
    <property type="nucleotide sequence ID" value="NZ_WMBB01000001.1"/>
</dbReference>
<comment type="caution">
    <text evidence="2">The sequence shown here is derived from an EMBL/GenBank/DDBJ whole genome shotgun (WGS) entry which is preliminary data.</text>
</comment>
<proteinExistence type="predicted"/>
<protein>
    <submittedName>
        <fullName evidence="2">Uncharacterized protein</fullName>
    </submittedName>
</protein>
<keyword evidence="1" id="KW-1133">Transmembrane helix</keyword>
<dbReference type="AlphaFoldDB" id="A0A6I3KSZ7"/>
<keyword evidence="3" id="KW-1185">Reference proteome</keyword>